<evidence type="ECO:0000313" key="1">
    <source>
        <dbReference type="EMBL" id="ACY48421.1"/>
    </source>
</evidence>
<name>D0MIW3_RHOM4</name>
<organism evidence="1 2">
    <name type="scientific">Rhodothermus marinus (strain ATCC 43812 / DSM 4252 / R-10)</name>
    <name type="common">Rhodothermus obamensis</name>
    <dbReference type="NCBI Taxonomy" id="518766"/>
    <lineage>
        <taxon>Bacteria</taxon>
        <taxon>Pseudomonadati</taxon>
        <taxon>Rhodothermota</taxon>
        <taxon>Rhodothermia</taxon>
        <taxon>Rhodothermales</taxon>
        <taxon>Rhodothermaceae</taxon>
        <taxon>Rhodothermus</taxon>
    </lineage>
</organism>
<proteinExistence type="predicted"/>
<sequence>MIRRGACRAERFQTLPQLTPCSVKPHVQVVAGDTQLLRHLPGILTLKIYFLNKQTVRFFQGRKQRTKALANQGGIFVGDCFLFSHIGLMDTLFAGALALRIHNSMLHNAVKPRHQFFSASEAWCRLQCLEQAVLQDIFGPLWIGYFVLNVLQQTLTPFGK</sequence>
<dbReference type="EMBL" id="CP001807">
    <property type="protein sequence ID" value="ACY48421.1"/>
    <property type="molecule type" value="Genomic_DNA"/>
</dbReference>
<gene>
    <name evidence="1" type="ordered locus">Rmar_1534</name>
</gene>
<dbReference type="AlphaFoldDB" id="D0MIW3"/>
<dbReference type="Proteomes" id="UP000002221">
    <property type="component" value="Chromosome"/>
</dbReference>
<evidence type="ECO:0000313" key="2">
    <source>
        <dbReference type="Proteomes" id="UP000002221"/>
    </source>
</evidence>
<protein>
    <submittedName>
        <fullName evidence="1">Uncharacterized protein</fullName>
    </submittedName>
</protein>
<reference evidence="1 2" key="1">
    <citation type="journal article" date="2009" name="Stand. Genomic Sci.">
        <title>Complete genome sequence of Rhodothermus marinus type strain (R-10).</title>
        <authorList>
            <person name="Nolan M."/>
            <person name="Tindall B.J."/>
            <person name="Pomrenke H."/>
            <person name="Lapidus A."/>
            <person name="Copeland A."/>
            <person name="Glavina Del Rio T."/>
            <person name="Lucas S."/>
            <person name="Chen F."/>
            <person name="Tice H."/>
            <person name="Cheng J.F."/>
            <person name="Saunders E."/>
            <person name="Han C."/>
            <person name="Bruce D."/>
            <person name="Goodwin L."/>
            <person name="Chain P."/>
            <person name="Pitluck S."/>
            <person name="Ovchinikova G."/>
            <person name="Pati A."/>
            <person name="Ivanova N."/>
            <person name="Mavromatis K."/>
            <person name="Chen A."/>
            <person name="Palaniappan K."/>
            <person name="Land M."/>
            <person name="Hauser L."/>
            <person name="Chang Y.J."/>
            <person name="Jeffries C.D."/>
            <person name="Brettin T."/>
            <person name="Goker M."/>
            <person name="Bristow J."/>
            <person name="Eisen J.A."/>
            <person name="Markowitz V."/>
            <person name="Hugenholtz P."/>
            <person name="Kyrpides N.C."/>
            <person name="Klenk H.P."/>
            <person name="Detter J.C."/>
        </authorList>
    </citation>
    <scope>NUCLEOTIDE SEQUENCE [LARGE SCALE GENOMIC DNA]</scope>
    <source>
        <strain evidence="2">ATCC 43812 / DSM 4252 / R-10</strain>
    </source>
</reference>
<dbReference type="HOGENOM" id="CLU_1650793_0_0_10"/>
<keyword evidence="2" id="KW-1185">Reference proteome</keyword>
<dbReference type="KEGG" id="rmr:Rmar_1534"/>
<accession>D0MIW3</accession>